<evidence type="ECO:0000256" key="3">
    <source>
        <dbReference type="ARBA" id="ARBA00022525"/>
    </source>
</evidence>
<name>A0A091D8E9_FUKDA</name>
<proteinExistence type="inferred from homology"/>
<evidence type="ECO:0000256" key="4">
    <source>
        <dbReference type="ARBA" id="ARBA00022729"/>
    </source>
</evidence>
<comment type="similarity">
    <text evidence="2">Belongs to the PLAC1 family.</text>
</comment>
<dbReference type="eggNOG" id="ENOG502RMFF">
    <property type="taxonomic scope" value="Eukaryota"/>
</dbReference>
<evidence type="ECO:0000313" key="6">
    <source>
        <dbReference type="Proteomes" id="UP000028990"/>
    </source>
</evidence>
<dbReference type="Gene3D" id="2.60.40.3210">
    <property type="entry name" value="Zona pellucida, ZP-N domain"/>
    <property type="match status" value="1"/>
</dbReference>
<accession>A0A091D8E9</accession>
<organism evidence="5 6">
    <name type="scientific">Fukomys damarensis</name>
    <name type="common">Damaraland mole rat</name>
    <name type="synonym">Cryptomys damarensis</name>
    <dbReference type="NCBI Taxonomy" id="885580"/>
    <lineage>
        <taxon>Eukaryota</taxon>
        <taxon>Metazoa</taxon>
        <taxon>Chordata</taxon>
        <taxon>Craniata</taxon>
        <taxon>Vertebrata</taxon>
        <taxon>Euteleostomi</taxon>
        <taxon>Mammalia</taxon>
        <taxon>Eutheria</taxon>
        <taxon>Euarchontoglires</taxon>
        <taxon>Glires</taxon>
        <taxon>Rodentia</taxon>
        <taxon>Hystricomorpha</taxon>
        <taxon>Bathyergidae</taxon>
        <taxon>Fukomys</taxon>
    </lineage>
</organism>
<reference evidence="5 6" key="1">
    <citation type="submission" date="2013-11" db="EMBL/GenBank/DDBJ databases">
        <title>The Damaraland mole rat (Fukomys damarensis) genome and evolution of African mole rats.</title>
        <authorList>
            <person name="Gladyshev V.N."/>
            <person name="Fang X."/>
        </authorList>
    </citation>
    <scope>NUCLEOTIDE SEQUENCE [LARGE SCALE GENOMIC DNA]</scope>
    <source>
        <tissue evidence="5">Liver</tissue>
    </source>
</reference>
<dbReference type="PANTHER" id="PTHR14380:SF2">
    <property type="entry name" value="PLACENTA-SPECIFIC PROTEIN 1"/>
    <property type="match status" value="1"/>
</dbReference>
<dbReference type="AlphaFoldDB" id="A0A091D8E9"/>
<sequence>MAVADNSKGKGLAGNRGRNPHWKASCFLWVVATLSVKMKAFKLVKELFFLTTMFSVCCGEVPVTVLCSLDWFMVTAHPFMWNDDVYVHFYELHLGLGCPANYVQPHVYQFTYRVTECGIRIKAFSPEIIIFSTELHYASKNTSTKYVIPVSCAAPRSSPWLTMANSRPVASQSAAAAHDGEARSPAASLSQPSQRAHCDCRFCVFSEEHVQAPRRQPEAQEACPMPSSFFSFTSEN</sequence>
<evidence type="ECO:0000256" key="2">
    <source>
        <dbReference type="ARBA" id="ARBA00010071"/>
    </source>
</evidence>
<gene>
    <name evidence="5" type="ORF">H920_19490</name>
</gene>
<dbReference type="InterPro" id="IPR033222">
    <property type="entry name" value="PLAC1_fam"/>
</dbReference>
<evidence type="ECO:0000256" key="1">
    <source>
        <dbReference type="ARBA" id="ARBA00004613"/>
    </source>
</evidence>
<keyword evidence="3" id="KW-0964">Secreted</keyword>
<dbReference type="Proteomes" id="UP000028990">
    <property type="component" value="Unassembled WGS sequence"/>
</dbReference>
<comment type="subcellular location">
    <subcellularLocation>
        <location evidence="1">Secreted</location>
    </subcellularLocation>
</comment>
<evidence type="ECO:0000313" key="5">
    <source>
        <dbReference type="EMBL" id="KFO19111.1"/>
    </source>
</evidence>
<keyword evidence="6" id="KW-1185">Reference proteome</keyword>
<dbReference type="STRING" id="885580.ENSFDAP00000021786"/>
<protein>
    <submittedName>
        <fullName evidence="5">Placenta-specific protein 1</fullName>
    </submittedName>
</protein>
<keyword evidence="4" id="KW-0732">Signal</keyword>
<dbReference type="EMBL" id="KN125168">
    <property type="protein sequence ID" value="KFO19111.1"/>
    <property type="molecule type" value="Genomic_DNA"/>
</dbReference>
<dbReference type="PANTHER" id="PTHR14380">
    <property type="entry name" value="PLACENTA-SPECIFIC PROTEIN 1"/>
    <property type="match status" value="1"/>
</dbReference>
<dbReference type="GO" id="GO:0005576">
    <property type="term" value="C:extracellular region"/>
    <property type="evidence" value="ECO:0007669"/>
    <property type="project" value="UniProtKB-SubCell"/>
</dbReference>